<evidence type="ECO:0000313" key="11">
    <source>
        <dbReference type="EMBL" id="EWM21665.1"/>
    </source>
</evidence>
<dbReference type="InterPro" id="IPR011012">
    <property type="entry name" value="Longin-like_dom_sf"/>
</dbReference>
<evidence type="ECO:0000256" key="2">
    <source>
        <dbReference type="ARBA" id="ARBA00004640"/>
    </source>
</evidence>
<evidence type="ECO:0000256" key="1">
    <source>
        <dbReference type="ARBA" id="ARBA00004555"/>
    </source>
</evidence>
<dbReference type="GO" id="GO:0030121">
    <property type="term" value="C:AP-1 adaptor complex"/>
    <property type="evidence" value="ECO:0007669"/>
    <property type="project" value="InterPro"/>
</dbReference>
<evidence type="ECO:0000256" key="4">
    <source>
        <dbReference type="ARBA" id="ARBA00022448"/>
    </source>
</evidence>
<evidence type="ECO:0000259" key="10">
    <source>
        <dbReference type="Pfam" id="PF01217"/>
    </source>
</evidence>
<dbReference type="InterPro" id="IPR016635">
    <property type="entry name" value="AP_complex_ssu"/>
</dbReference>
<feature type="domain" description="AP complex mu/sigma subunit" evidence="10">
    <location>
        <begin position="1"/>
        <end position="141"/>
    </location>
</feature>
<name>W7T3W8_9STRA</name>
<evidence type="ECO:0000256" key="7">
    <source>
        <dbReference type="ARBA" id="ARBA00023136"/>
    </source>
</evidence>
<dbReference type="SUPFAM" id="SSF64356">
    <property type="entry name" value="SNARE-like"/>
    <property type="match status" value="1"/>
</dbReference>
<dbReference type="InterPro" id="IPR044733">
    <property type="entry name" value="AP1_sigma"/>
</dbReference>
<evidence type="ECO:0000256" key="5">
    <source>
        <dbReference type="ARBA" id="ARBA00022927"/>
    </source>
</evidence>
<keyword evidence="12" id="KW-1185">Reference proteome</keyword>
<evidence type="ECO:0000313" key="12">
    <source>
        <dbReference type="Proteomes" id="UP000019335"/>
    </source>
</evidence>
<evidence type="ECO:0000256" key="9">
    <source>
        <dbReference type="PIRNR" id="PIRNR015588"/>
    </source>
</evidence>
<keyword evidence="6" id="KW-0333">Golgi apparatus</keyword>
<dbReference type="GO" id="GO:0016482">
    <property type="term" value="P:cytosolic transport"/>
    <property type="evidence" value="ECO:0007669"/>
    <property type="project" value="UniProtKB-ARBA"/>
</dbReference>
<keyword evidence="4 9" id="KW-0813">Transport</keyword>
<dbReference type="PIRSF" id="PIRSF015588">
    <property type="entry name" value="AP_complex_sigma"/>
    <property type="match status" value="1"/>
</dbReference>
<evidence type="ECO:0000256" key="6">
    <source>
        <dbReference type="ARBA" id="ARBA00023034"/>
    </source>
</evidence>
<dbReference type="OrthoDB" id="371463at2759"/>
<dbReference type="GO" id="GO:0006886">
    <property type="term" value="P:intracellular protein transport"/>
    <property type="evidence" value="ECO:0007669"/>
    <property type="project" value="UniProtKB-UniRule"/>
</dbReference>
<keyword evidence="8" id="KW-0968">Cytoplasmic vesicle</keyword>
<comment type="caution">
    <text evidence="11">The sequence shown here is derived from an EMBL/GenBank/DDBJ whole genome shotgun (WGS) entry which is preliminary data.</text>
</comment>
<dbReference type="AlphaFoldDB" id="W7T3W8"/>
<gene>
    <name evidence="11" type="primary">APS1</name>
    <name evidence="11" type="ORF">Naga_100656g1</name>
</gene>
<comment type="subcellular location">
    <subcellularLocation>
        <location evidence="2">Cytoplasmic vesicle</location>
        <location evidence="2">Clathrin-coated vesicle membrane</location>
    </subcellularLocation>
    <subcellularLocation>
        <location evidence="1">Golgi apparatus</location>
    </subcellularLocation>
</comment>
<dbReference type="Gene3D" id="3.30.450.60">
    <property type="match status" value="1"/>
</dbReference>
<dbReference type="EMBL" id="AZIL01002434">
    <property type="protein sequence ID" value="EWM21665.1"/>
    <property type="molecule type" value="Genomic_DNA"/>
</dbReference>
<comment type="similarity">
    <text evidence="3 9">Belongs to the adaptor complexes small subunit family.</text>
</comment>
<reference evidence="11 12" key="1">
    <citation type="journal article" date="2014" name="Mol. Plant">
        <title>Chromosome Scale Genome Assembly and Transcriptome Profiling of Nannochloropsis gaditana in Nitrogen Depletion.</title>
        <authorList>
            <person name="Corteggiani Carpinelli E."/>
            <person name="Telatin A."/>
            <person name="Vitulo N."/>
            <person name="Forcato C."/>
            <person name="D'Angelo M."/>
            <person name="Schiavon R."/>
            <person name="Vezzi A."/>
            <person name="Giacometti G.M."/>
            <person name="Morosinotto T."/>
            <person name="Valle G."/>
        </authorList>
    </citation>
    <scope>NUCLEOTIDE SEQUENCE [LARGE SCALE GENOMIC DNA]</scope>
    <source>
        <strain evidence="11 12">B-31</strain>
    </source>
</reference>
<keyword evidence="5 9" id="KW-0653">Protein transport</keyword>
<dbReference type="PANTHER" id="PTHR11753">
    <property type="entry name" value="ADAPTOR COMPLEXES SMALL SUBUNIT FAMILY"/>
    <property type="match status" value="1"/>
</dbReference>
<dbReference type="CDD" id="cd14831">
    <property type="entry name" value="AP1_sigma"/>
    <property type="match status" value="1"/>
</dbReference>
<dbReference type="Proteomes" id="UP000019335">
    <property type="component" value="Unassembled WGS sequence"/>
</dbReference>
<evidence type="ECO:0000256" key="3">
    <source>
        <dbReference type="ARBA" id="ARBA00006972"/>
    </source>
</evidence>
<dbReference type="FunFam" id="3.30.450.60:FF:000007">
    <property type="entry name" value="AP complex subunit sigma"/>
    <property type="match status" value="1"/>
</dbReference>
<keyword evidence="7 9" id="KW-0472">Membrane</keyword>
<evidence type="ECO:0000256" key="8">
    <source>
        <dbReference type="ARBA" id="ARBA00023329"/>
    </source>
</evidence>
<dbReference type="GO" id="GO:0005829">
    <property type="term" value="C:cytosol"/>
    <property type="evidence" value="ECO:0007669"/>
    <property type="project" value="GOC"/>
</dbReference>
<dbReference type="Pfam" id="PF01217">
    <property type="entry name" value="Clat_adaptor_s"/>
    <property type="match status" value="1"/>
</dbReference>
<proteinExistence type="inferred from homology"/>
<dbReference type="InterPro" id="IPR022775">
    <property type="entry name" value="AP_mu_sigma_su"/>
</dbReference>
<protein>
    <recommendedName>
        <fullName evidence="9">AP complex subunit sigma</fullName>
    </recommendedName>
</protein>
<organism evidence="11 12">
    <name type="scientific">Nannochloropsis gaditana</name>
    <dbReference type="NCBI Taxonomy" id="72520"/>
    <lineage>
        <taxon>Eukaryota</taxon>
        <taxon>Sar</taxon>
        <taxon>Stramenopiles</taxon>
        <taxon>Ochrophyta</taxon>
        <taxon>Eustigmatophyceae</taxon>
        <taxon>Eustigmatales</taxon>
        <taxon>Monodopsidaceae</taxon>
        <taxon>Nannochloropsis</taxon>
    </lineage>
</organism>
<sequence length="161" mass="19041">MINFLLLVSRQGKTRLSKWYKHYTTKEKARAIRELTNLVLARAPKMCNFIEWRDKKVIYKRYASLFFIAAVDSSDNELITLEMIHLFVEILDRYFGNVCELDIIFNFHKAYYILDELFIGGHLQESSKNEVLRVCSQMDELMEEQKDDNLAAMVAQMSRSR</sequence>
<accession>W7T3W8</accession>
<dbReference type="GO" id="GO:0035615">
    <property type="term" value="F:clathrin adaptor activity"/>
    <property type="evidence" value="ECO:0007669"/>
    <property type="project" value="InterPro"/>
</dbReference>